<dbReference type="Gene3D" id="3.30.1460.50">
    <property type="match status" value="1"/>
</dbReference>
<evidence type="ECO:0000256" key="2">
    <source>
        <dbReference type="ARBA" id="ARBA00021099"/>
    </source>
</evidence>
<keyword evidence="4" id="KW-0833">Ubl conjugation pathway</keyword>
<evidence type="ECO:0000256" key="5">
    <source>
        <dbReference type="ARBA" id="ARBA00023006"/>
    </source>
</evidence>
<dbReference type="InterPro" id="IPR007135">
    <property type="entry name" value="Atg3/Atg10"/>
</dbReference>
<evidence type="ECO:0000256" key="4">
    <source>
        <dbReference type="ARBA" id="ARBA00022786"/>
    </source>
</evidence>
<evidence type="ECO:0000256" key="3">
    <source>
        <dbReference type="ARBA" id="ARBA00022679"/>
    </source>
</evidence>
<protein>
    <recommendedName>
        <fullName evidence="2">Ubiquitin-like-conjugating enzyme ATG10</fullName>
    </recommendedName>
    <alternativeName>
        <fullName evidence="6">Autophagy-related protein 10</fullName>
    </alternativeName>
</protein>
<dbReference type="PANTHER" id="PTHR14957">
    <property type="entry name" value="UBIQUITIN-LIKE-CONJUGATING ENZYME ATG10"/>
    <property type="match status" value="1"/>
</dbReference>
<organism evidence="7 8">
    <name type="scientific">Chironomus riparius</name>
    <dbReference type="NCBI Taxonomy" id="315576"/>
    <lineage>
        <taxon>Eukaryota</taxon>
        <taxon>Metazoa</taxon>
        <taxon>Ecdysozoa</taxon>
        <taxon>Arthropoda</taxon>
        <taxon>Hexapoda</taxon>
        <taxon>Insecta</taxon>
        <taxon>Pterygota</taxon>
        <taxon>Neoptera</taxon>
        <taxon>Endopterygota</taxon>
        <taxon>Diptera</taxon>
        <taxon>Nematocera</taxon>
        <taxon>Chironomoidea</taxon>
        <taxon>Chironomidae</taxon>
        <taxon>Chironominae</taxon>
        <taxon>Chironomus</taxon>
    </lineage>
</organism>
<dbReference type="GO" id="GO:0005829">
    <property type="term" value="C:cytosol"/>
    <property type="evidence" value="ECO:0007669"/>
    <property type="project" value="TreeGrafter"/>
</dbReference>
<evidence type="ECO:0000313" key="8">
    <source>
        <dbReference type="Proteomes" id="UP001153620"/>
    </source>
</evidence>
<dbReference type="GO" id="GO:0032446">
    <property type="term" value="P:protein modification by small protein conjugation"/>
    <property type="evidence" value="ECO:0007669"/>
    <property type="project" value="TreeGrafter"/>
</dbReference>
<proteinExistence type="inferred from homology"/>
<name>A0A9N9RNL7_9DIPT</name>
<dbReference type="AlphaFoldDB" id="A0A9N9RNL7"/>
<evidence type="ECO:0000313" key="7">
    <source>
        <dbReference type="EMBL" id="CAG9800305.1"/>
    </source>
</evidence>
<dbReference type="GO" id="GO:0000045">
    <property type="term" value="P:autophagosome assembly"/>
    <property type="evidence" value="ECO:0007669"/>
    <property type="project" value="TreeGrafter"/>
</dbReference>
<dbReference type="GO" id="GO:0061651">
    <property type="term" value="F:Atg12 conjugating enzyme activity"/>
    <property type="evidence" value="ECO:0007669"/>
    <property type="project" value="TreeGrafter"/>
</dbReference>
<evidence type="ECO:0000256" key="6">
    <source>
        <dbReference type="ARBA" id="ARBA00029833"/>
    </source>
</evidence>
<keyword evidence="5" id="KW-0072">Autophagy</keyword>
<sequence>MISLNFNENDFNEKAKEFREISEKLNDTWELNEKMGKIYLVKKQKISIQNKKEQEVEFGEIVIDDASAVNSIPETIYSIEYHVVFHPSYQVPVLYFNAHSDDGRFVNFDDVSKIFVEDYELKQYKDEIYQIISQADHPILFKPFYMIHPCHIHEVLSKFPESKNFILTFLTIYGPSVRLKMLEGYEKFYMEKEVMANI</sequence>
<evidence type="ECO:0000256" key="1">
    <source>
        <dbReference type="ARBA" id="ARBA00005696"/>
    </source>
</evidence>
<dbReference type="Pfam" id="PF03987">
    <property type="entry name" value="Autophagy_act_C"/>
    <property type="match status" value="1"/>
</dbReference>
<keyword evidence="3" id="KW-0808">Transferase</keyword>
<dbReference type="Proteomes" id="UP001153620">
    <property type="component" value="Chromosome 1"/>
</dbReference>
<reference evidence="7" key="1">
    <citation type="submission" date="2022-01" db="EMBL/GenBank/DDBJ databases">
        <authorList>
            <person name="King R."/>
        </authorList>
    </citation>
    <scope>NUCLEOTIDE SEQUENCE</scope>
</reference>
<accession>A0A9N9RNL7</accession>
<dbReference type="EMBL" id="OU895877">
    <property type="protein sequence ID" value="CAG9800305.1"/>
    <property type="molecule type" value="Genomic_DNA"/>
</dbReference>
<gene>
    <name evidence="7" type="ORF">CHIRRI_LOCUS3254</name>
</gene>
<dbReference type="GO" id="GO:0000422">
    <property type="term" value="P:autophagy of mitochondrion"/>
    <property type="evidence" value="ECO:0007669"/>
    <property type="project" value="TreeGrafter"/>
</dbReference>
<dbReference type="OrthoDB" id="4089664at2759"/>
<reference evidence="7" key="2">
    <citation type="submission" date="2022-10" db="EMBL/GenBank/DDBJ databases">
        <authorList>
            <consortium name="ENA_rothamsted_submissions"/>
            <consortium name="culmorum"/>
            <person name="King R."/>
        </authorList>
    </citation>
    <scope>NUCLEOTIDE SEQUENCE</scope>
</reference>
<keyword evidence="8" id="KW-1185">Reference proteome</keyword>
<comment type="similarity">
    <text evidence="1">Belongs to the ATG10 family.</text>
</comment>
<dbReference type="PANTHER" id="PTHR14957:SF1">
    <property type="entry name" value="UBIQUITIN-LIKE-CONJUGATING ENZYME ATG10"/>
    <property type="match status" value="1"/>
</dbReference>